<evidence type="ECO:0000259" key="5">
    <source>
        <dbReference type="SMART" id="SM00849"/>
    </source>
</evidence>
<dbReference type="InterPro" id="IPR051013">
    <property type="entry name" value="MBL_superfamily_lactonases"/>
</dbReference>
<gene>
    <name evidence="6" type="ORF">GCM10023321_36830</name>
</gene>
<dbReference type="Gene3D" id="3.60.15.10">
    <property type="entry name" value="Ribonuclease Z/Hydroxyacylglutathione hydrolase-like"/>
    <property type="match status" value="1"/>
</dbReference>
<dbReference type="Pfam" id="PF00753">
    <property type="entry name" value="Lactamase_B"/>
    <property type="match status" value="1"/>
</dbReference>
<comment type="caution">
    <text evidence="6">The sequence shown here is derived from an EMBL/GenBank/DDBJ whole genome shotgun (WGS) entry which is preliminary data.</text>
</comment>
<dbReference type="CDD" id="cd07742">
    <property type="entry name" value="metallo-hydrolase-like_MBL-fold"/>
    <property type="match status" value="1"/>
</dbReference>
<keyword evidence="4" id="KW-0862">Zinc</keyword>
<comment type="similarity">
    <text evidence="1">Belongs to the metallo-beta-lactamase superfamily.</text>
</comment>
<protein>
    <submittedName>
        <fullName evidence="6">MBL fold metallo-hydrolase</fullName>
    </submittedName>
</protein>
<accession>A0ABP9Q7R5</accession>
<dbReference type="SMART" id="SM00849">
    <property type="entry name" value="Lactamase_B"/>
    <property type="match status" value="1"/>
</dbReference>
<dbReference type="PANTHER" id="PTHR42978">
    <property type="entry name" value="QUORUM-QUENCHING LACTONASE YTNP-RELATED-RELATED"/>
    <property type="match status" value="1"/>
</dbReference>
<evidence type="ECO:0000313" key="7">
    <source>
        <dbReference type="Proteomes" id="UP001428817"/>
    </source>
</evidence>
<dbReference type="InterPro" id="IPR036866">
    <property type="entry name" value="RibonucZ/Hydroxyglut_hydro"/>
</dbReference>
<keyword evidence="7" id="KW-1185">Reference proteome</keyword>
<evidence type="ECO:0000256" key="1">
    <source>
        <dbReference type="ARBA" id="ARBA00007749"/>
    </source>
</evidence>
<dbReference type="Proteomes" id="UP001428817">
    <property type="component" value="Unassembled WGS sequence"/>
</dbReference>
<feature type="domain" description="Metallo-beta-lactamase" evidence="5">
    <location>
        <begin position="32"/>
        <end position="263"/>
    </location>
</feature>
<dbReference type="SUPFAM" id="SSF56281">
    <property type="entry name" value="Metallo-hydrolase/oxidoreductase"/>
    <property type="match status" value="1"/>
</dbReference>
<evidence type="ECO:0000313" key="6">
    <source>
        <dbReference type="EMBL" id="GAA5157901.1"/>
    </source>
</evidence>
<dbReference type="InterPro" id="IPR001279">
    <property type="entry name" value="Metallo-B-lactamas"/>
</dbReference>
<evidence type="ECO:0000256" key="4">
    <source>
        <dbReference type="ARBA" id="ARBA00022833"/>
    </source>
</evidence>
<sequence length="277" mass="30356">MLVRHLNCGTMRPPGGRLIDGDPGLLRRARMVCHCLLVETEDGLVLVDTGVGLPATDRPAEWLGKAFLLVVNPVLDRAESAVEQLKALGYRPEDVRHIVPTHLDLDHAGGLADFPEVTVHVYQDELDAMRSPADAGERSRYRSAQFAHGPKFRPYHTSGEPWFGFDAVRPLDGLSEDILIVPLTGHSRGHAGVAVRDGDRWLLHAGDAYFHPGELAPEPHAPAGVALFESLVQQNKHSRLHNQSRLRELAATHGDEVTIFSAHAAADLRQYPAPSHP</sequence>
<organism evidence="6 7">
    <name type="scientific">Pseudonocardia eucalypti</name>
    <dbReference type="NCBI Taxonomy" id="648755"/>
    <lineage>
        <taxon>Bacteria</taxon>
        <taxon>Bacillati</taxon>
        <taxon>Actinomycetota</taxon>
        <taxon>Actinomycetes</taxon>
        <taxon>Pseudonocardiales</taxon>
        <taxon>Pseudonocardiaceae</taxon>
        <taxon>Pseudonocardia</taxon>
    </lineage>
</organism>
<evidence type="ECO:0000256" key="3">
    <source>
        <dbReference type="ARBA" id="ARBA00022801"/>
    </source>
</evidence>
<keyword evidence="3" id="KW-0378">Hydrolase</keyword>
<dbReference type="PANTHER" id="PTHR42978:SF3">
    <property type="entry name" value="BLR3078 PROTEIN"/>
    <property type="match status" value="1"/>
</dbReference>
<evidence type="ECO:0000256" key="2">
    <source>
        <dbReference type="ARBA" id="ARBA00022723"/>
    </source>
</evidence>
<dbReference type="EMBL" id="BAABJP010000015">
    <property type="protein sequence ID" value="GAA5157901.1"/>
    <property type="molecule type" value="Genomic_DNA"/>
</dbReference>
<keyword evidence="2" id="KW-0479">Metal-binding</keyword>
<dbReference type="RefSeq" id="WP_185059216.1">
    <property type="nucleotide sequence ID" value="NZ_BAABJP010000015.1"/>
</dbReference>
<reference evidence="7" key="1">
    <citation type="journal article" date="2019" name="Int. J. Syst. Evol. Microbiol.">
        <title>The Global Catalogue of Microorganisms (GCM) 10K type strain sequencing project: providing services to taxonomists for standard genome sequencing and annotation.</title>
        <authorList>
            <consortium name="The Broad Institute Genomics Platform"/>
            <consortium name="The Broad Institute Genome Sequencing Center for Infectious Disease"/>
            <person name="Wu L."/>
            <person name="Ma J."/>
        </authorList>
    </citation>
    <scope>NUCLEOTIDE SEQUENCE [LARGE SCALE GENOMIC DNA]</scope>
    <source>
        <strain evidence="7">JCM 18303</strain>
    </source>
</reference>
<name>A0ABP9Q7R5_9PSEU</name>
<proteinExistence type="inferred from homology"/>